<keyword evidence="1" id="KW-0479">Metal-binding</keyword>
<protein>
    <submittedName>
        <fullName evidence="4">Uncharacterized protein</fullName>
    </submittedName>
</protein>
<dbReference type="Proteomes" id="UP000485058">
    <property type="component" value="Unassembled WGS sequence"/>
</dbReference>
<feature type="non-terminal residue" evidence="4">
    <location>
        <position position="1"/>
    </location>
</feature>
<dbReference type="GO" id="GO:0008253">
    <property type="term" value="F:5'-nucleotidase activity"/>
    <property type="evidence" value="ECO:0007669"/>
    <property type="project" value="TreeGrafter"/>
</dbReference>
<evidence type="ECO:0000256" key="1">
    <source>
        <dbReference type="ARBA" id="ARBA00022723"/>
    </source>
</evidence>
<keyword evidence="5" id="KW-1185">Reference proteome</keyword>
<accession>A0A699YXA0</accession>
<proteinExistence type="predicted"/>
<keyword evidence="3" id="KW-0460">Magnesium</keyword>
<dbReference type="InterPro" id="IPR036412">
    <property type="entry name" value="HAD-like_sf"/>
</dbReference>
<dbReference type="InterPro" id="IPR008380">
    <property type="entry name" value="HAD-SF_hydro_IG_5-nucl"/>
</dbReference>
<evidence type="ECO:0000313" key="5">
    <source>
        <dbReference type="Proteomes" id="UP000485058"/>
    </source>
</evidence>
<dbReference type="PANTHER" id="PTHR12103">
    <property type="entry name" value="5'-NUCLEOTIDASE DOMAIN-CONTAINING"/>
    <property type="match status" value="1"/>
</dbReference>
<gene>
    <name evidence="4" type="ORF">HaLaN_11044</name>
</gene>
<dbReference type="AlphaFoldDB" id="A0A699YXA0"/>
<name>A0A699YXA0_HAELA</name>
<evidence type="ECO:0000256" key="3">
    <source>
        <dbReference type="ARBA" id="ARBA00022842"/>
    </source>
</evidence>
<sequence>MEGIKVNKLVRHFGYPEVLRSFTFSWDWMMKGLILDKAHGNVLKVDRHKWGSGNDSAHGSALASKTYAQLYKAGG</sequence>
<dbReference type="Pfam" id="PF05761">
    <property type="entry name" value="5_nucleotid"/>
    <property type="match status" value="1"/>
</dbReference>
<dbReference type="EMBL" id="BLLF01000781">
    <property type="protein sequence ID" value="GFH14907.1"/>
    <property type="molecule type" value="Genomic_DNA"/>
</dbReference>
<organism evidence="4 5">
    <name type="scientific">Haematococcus lacustris</name>
    <name type="common">Green alga</name>
    <name type="synonym">Haematococcus pluvialis</name>
    <dbReference type="NCBI Taxonomy" id="44745"/>
    <lineage>
        <taxon>Eukaryota</taxon>
        <taxon>Viridiplantae</taxon>
        <taxon>Chlorophyta</taxon>
        <taxon>core chlorophytes</taxon>
        <taxon>Chlorophyceae</taxon>
        <taxon>CS clade</taxon>
        <taxon>Chlamydomonadales</taxon>
        <taxon>Haematococcaceae</taxon>
        <taxon>Haematococcus</taxon>
    </lineage>
</organism>
<comment type="caution">
    <text evidence="4">The sequence shown here is derived from an EMBL/GenBank/DDBJ whole genome shotgun (WGS) entry which is preliminary data.</text>
</comment>
<reference evidence="4 5" key="1">
    <citation type="submission" date="2020-02" db="EMBL/GenBank/DDBJ databases">
        <title>Draft genome sequence of Haematococcus lacustris strain NIES-144.</title>
        <authorList>
            <person name="Morimoto D."/>
            <person name="Nakagawa S."/>
            <person name="Yoshida T."/>
            <person name="Sawayama S."/>
        </authorList>
    </citation>
    <scope>NUCLEOTIDE SEQUENCE [LARGE SCALE GENOMIC DNA]</scope>
    <source>
        <strain evidence="4 5">NIES-144</strain>
    </source>
</reference>
<dbReference type="SUPFAM" id="SSF56784">
    <property type="entry name" value="HAD-like"/>
    <property type="match status" value="1"/>
</dbReference>
<evidence type="ECO:0000313" key="4">
    <source>
        <dbReference type="EMBL" id="GFH14907.1"/>
    </source>
</evidence>
<keyword evidence="2" id="KW-0378">Hydrolase</keyword>
<evidence type="ECO:0000256" key="2">
    <source>
        <dbReference type="ARBA" id="ARBA00022801"/>
    </source>
</evidence>
<dbReference type="GO" id="GO:0046872">
    <property type="term" value="F:metal ion binding"/>
    <property type="evidence" value="ECO:0007669"/>
    <property type="project" value="UniProtKB-KW"/>
</dbReference>
<dbReference type="PANTHER" id="PTHR12103:SF15">
    <property type="entry name" value="CYTOSOLIC PURINE 5'-NUCLEOTIDASE"/>
    <property type="match status" value="1"/>
</dbReference>